<gene>
    <name evidence="4" type="ORF">GF359_02815</name>
</gene>
<sequence>MRTVKPLLIGLLACINLWGTPSPILDAMDAELDRSMAELKLEGEESPYFISYQLVDRKEFSTKAVMGALMNSDDDHGRFLNVQVRVGDYEFDNMPLPEDLMSWDPDQNDHDNEYKKVPVPLSDDPAALRHALWLLTDMRYKWALKQYAKKEGERAREVEEERSPDFTMEEPVEYIGDEVDYSAEKAAWEEKVKDYSSLFKAYPEILDSRVSFSVEAKNDYFTSSEGTRIRQGKVYYWLRVSASTKAPDGMWVRSYRNFFGWREEDMPSDEMVKMEIDNLIDEVLALRDAPVMEAYVGPALIEPQAAGVFVHETYGHRLESQRIESKESGETFKDKVGTRIMPKFVSLYDDPTITQYRGMPVDGHYLYDDEGVPSRRTELIRKGILVNFICSRRPVKGFPSSNGHGRAQMEYVGYGDVPVSRQGNLILETTKPVPFKKLRKRLISLCRKQDRPYGLIFVRSEGGATMTGRGFMESFQSSPLLVYRVDAKTGKEELVRGVKFGGTPLVALDKIVATGDDPDVFNGYCGAESGMVPVGLVSPSLLLSEIEVAKEPAGKLKTPILSPPYQGEEETTSPEL</sequence>
<dbReference type="GO" id="GO:0006508">
    <property type="term" value="P:proteolysis"/>
    <property type="evidence" value="ECO:0007669"/>
    <property type="project" value="InterPro"/>
</dbReference>
<dbReference type="PANTHER" id="PTHR30624">
    <property type="entry name" value="UNCHARACTERIZED PROTEIN TLDD AND PMBA"/>
    <property type="match status" value="1"/>
</dbReference>
<proteinExistence type="inferred from homology"/>
<evidence type="ECO:0000313" key="4">
    <source>
        <dbReference type="EMBL" id="MBD3364125.1"/>
    </source>
</evidence>
<dbReference type="Pfam" id="PF19289">
    <property type="entry name" value="PmbA_TldD_3rd"/>
    <property type="match status" value="1"/>
</dbReference>
<dbReference type="InterPro" id="IPR036059">
    <property type="entry name" value="TldD/PmbA_sf"/>
</dbReference>
<dbReference type="GO" id="GO:0008237">
    <property type="term" value="F:metallopeptidase activity"/>
    <property type="evidence" value="ECO:0007669"/>
    <property type="project" value="InterPro"/>
</dbReference>
<dbReference type="EMBL" id="WJKJ01000088">
    <property type="protein sequence ID" value="MBD3364125.1"/>
    <property type="molecule type" value="Genomic_DNA"/>
</dbReference>
<feature type="domain" description="Metalloprotease TldD/E C-terminal" evidence="3">
    <location>
        <begin position="298"/>
        <end position="549"/>
    </location>
</feature>
<evidence type="ECO:0000256" key="2">
    <source>
        <dbReference type="SAM" id="MobiDB-lite"/>
    </source>
</evidence>
<reference evidence="4" key="1">
    <citation type="submission" date="2019-11" db="EMBL/GenBank/DDBJ databases">
        <title>Microbial mats filling the niche in hypersaline microbial mats.</title>
        <authorList>
            <person name="Wong H.L."/>
            <person name="Macleod F.I."/>
            <person name="White R.A. III"/>
            <person name="Burns B.P."/>
        </authorList>
    </citation>
    <scope>NUCLEOTIDE SEQUENCE</scope>
    <source>
        <strain evidence="4">Bin_327</strain>
    </source>
</reference>
<accession>A0A9D5QDJ8</accession>
<organism evidence="4 5">
    <name type="scientific">candidate division WOR-3 bacterium</name>
    <dbReference type="NCBI Taxonomy" id="2052148"/>
    <lineage>
        <taxon>Bacteria</taxon>
        <taxon>Bacteria division WOR-3</taxon>
    </lineage>
</organism>
<evidence type="ECO:0000313" key="5">
    <source>
        <dbReference type="Proteomes" id="UP000630660"/>
    </source>
</evidence>
<evidence type="ECO:0000256" key="1">
    <source>
        <dbReference type="ARBA" id="ARBA00005836"/>
    </source>
</evidence>
<name>A0A9D5QDJ8_UNCW3</name>
<feature type="region of interest" description="Disordered" evidence="2">
    <location>
        <begin position="556"/>
        <end position="576"/>
    </location>
</feature>
<dbReference type="SUPFAM" id="SSF111283">
    <property type="entry name" value="Putative modulator of DNA gyrase, PmbA/TldD"/>
    <property type="match status" value="1"/>
</dbReference>
<dbReference type="GO" id="GO:0005829">
    <property type="term" value="C:cytosol"/>
    <property type="evidence" value="ECO:0007669"/>
    <property type="project" value="TreeGrafter"/>
</dbReference>
<dbReference type="InterPro" id="IPR051463">
    <property type="entry name" value="Peptidase_U62_metallo"/>
</dbReference>
<dbReference type="InterPro" id="IPR045569">
    <property type="entry name" value="Metalloprtase-TldD/E_C"/>
</dbReference>
<comment type="caution">
    <text evidence="4">The sequence shown here is derived from an EMBL/GenBank/DDBJ whole genome shotgun (WGS) entry which is preliminary data.</text>
</comment>
<dbReference type="AlphaFoldDB" id="A0A9D5QDJ8"/>
<dbReference type="PANTHER" id="PTHR30624:SF0">
    <property type="entry name" value="METALLOPROTEASE SLR0863"/>
    <property type="match status" value="1"/>
</dbReference>
<feature type="compositionally biased region" description="Acidic residues" evidence="2">
    <location>
        <begin position="567"/>
        <end position="576"/>
    </location>
</feature>
<dbReference type="Proteomes" id="UP000630660">
    <property type="component" value="Unassembled WGS sequence"/>
</dbReference>
<evidence type="ECO:0000259" key="3">
    <source>
        <dbReference type="Pfam" id="PF19289"/>
    </source>
</evidence>
<protein>
    <submittedName>
        <fullName evidence="4">TldD/PmbA family protein</fullName>
    </submittedName>
</protein>
<comment type="similarity">
    <text evidence="1">Belongs to the peptidase U62 family.</text>
</comment>